<dbReference type="Pfam" id="PF00152">
    <property type="entry name" value="tRNA-synt_2"/>
    <property type="match status" value="1"/>
</dbReference>
<proteinExistence type="inferred from homology"/>
<dbReference type="Gene3D" id="2.40.50.140">
    <property type="entry name" value="Nucleic acid-binding proteins"/>
    <property type="match status" value="1"/>
</dbReference>
<evidence type="ECO:0000256" key="1">
    <source>
        <dbReference type="ARBA" id="ARBA00004496"/>
    </source>
</evidence>
<dbReference type="VEuPathDB" id="MicrosporidiaDB:EDEG_03801"/>
<keyword evidence="5" id="KW-0436">Ligase</keyword>
<evidence type="ECO:0000256" key="7">
    <source>
        <dbReference type="ARBA" id="ARBA00022840"/>
    </source>
</evidence>
<dbReference type="PANTHER" id="PTHR22594:SF16">
    <property type="entry name" value="ASPARAGINE--TRNA LIGASE, CYTOPLASMIC"/>
    <property type="match status" value="1"/>
</dbReference>
<feature type="compositionally biased region" description="Basic and acidic residues" evidence="12">
    <location>
        <begin position="71"/>
        <end position="93"/>
    </location>
</feature>
<dbReference type="InterPro" id="IPR004364">
    <property type="entry name" value="Aa-tRNA-synt_II"/>
</dbReference>
<dbReference type="HOGENOM" id="CLU_004553_2_10_1"/>
<evidence type="ECO:0000256" key="8">
    <source>
        <dbReference type="ARBA" id="ARBA00022917"/>
    </source>
</evidence>
<dbReference type="Gene3D" id="3.30.930.10">
    <property type="entry name" value="Bira Bifunctional Protein, Domain 2"/>
    <property type="match status" value="1"/>
</dbReference>
<dbReference type="OMA" id="DCCLYPR"/>
<comment type="caution">
    <text evidence="14">The sequence shown here is derived from an EMBL/GenBank/DDBJ whole genome shotgun (WGS) entry which is preliminary data.</text>
</comment>
<keyword evidence="8" id="KW-0648">Protein biosynthesis</keyword>
<dbReference type="EC" id="6.1.1.22" evidence="3"/>
<protein>
    <recommendedName>
        <fullName evidence="3">asparagine--tRNA ligase</fullName>
        <ecNumber evidence="3">6.1.1.22</ecNumber>
    </recommendedName>
    <alternativeName>
        <fullName evidence="10">Asparaginyl-tRNA synthetase</fullName>
    </alternativeName>
</protein>
<keyword evidence="9" id="KW-0030">Aminoacyl-tRNA synthetase</keyword>
<accession>J9DJY0</accession>
<keyword evidence="15" id="KW-1185">Reference proteome</keyword>
<evidence type="ECO:0000256" key="2">
    <source>
        <dbReference type="ARBA" id="ARBA00008226"/>
    </source>
</evidence>
<reference evidence="14 15" key="1">
    <citation type="submission" date="2011-08" db="EMBL/GenBank/DDBJ databases">
        <authorList>
            <person name="Liu Z.J."/>
            <person name="Shi F.L."/>
            <person name="Lu J.Q."/>
            <person name="Li M."/>
            <person name="Wang Z.L."/>
        </authorList>
    </citation>
    <scope>NUCLEOTIDE SEQUENCE [LARGE SCALE GENOMIC DNA]</scope>
    <source>
        <strain evidence="14 15">USNM 41457</strain>
    </source>
</reference>
<feature type="domain" description="Aminoacyl-transfer RNA synthetases class-II family profile" evidence="13">
    <location>
        <begin position="175"/>
        <end position="504"/>
    </location>
</feature>
<dbReference type="PRINTS" id="PR01042">
    <property type="entry name" value="TRNASYNTHASP"/>
</dbReference>
<keyword evidence="6" id="KW-0547">Nucleotide-binding</keyword>
<evidence type="ECO:0000313" key="15">
    <source>
        <dbReference type="Proteomes" id="UP000003163"/>
    </source>
</evidence>
<evidence type="ECO:0000313" key="14">
    <source>
        <dbReference type="EMBL" id="EJW01657.1"/>
    </source>
</evidence>
<keyword evidence="7" id="KW-0067">ATP-binding</keyword>
<dbReference type="PROSITE" id="PS50862">
    <property type="entry name" value="AA_TRNA_LIGASE_II"/>
    <property type="match status" value="1"/>
</dbReference>
<evidence type="ECO:0000256" key="12">
    <source>
        <dbReference type="SAM" id="MobiDB-lite"/>
    </source>
</evidence>
<dbReference type="InterPro" id="IPR045864">
    <property type="entry name" value="aa-tRNA-synth_II/BPL/LPL"/>
</dbReference>
<dbReference type="SUPFAM" id="SSF50249">
    <property type="entry name" value="Nucleic acid-binding proteins"/>
    <property type="match status" value="1"/>
</dbReference>
<dbReference type="SUPFAM" id="SSF55681">
    <property type="entry name" value="Class II aaRS and biotin synthetases"/>
    <property type="match status" value="1"/>
</dbReference>
<dbReference type="InParanoid" id="J9DJY0"/>
<organism evidence="14 15">
    <name type="scientific">Edhazardia aedis (strain USNM 41457)</name>
    <name type="common">Microsporidian parasite</name>
    <dbReference type="NCBI Taxonomy" id="1003232"/>
    <lineage>
        <taxon>Eukaryota</taxon>
        <taxon>Fungi</taxon>
        <taxon>Fungi incertae sedis</taxon>
        <taxon>Microsporidia</taxon>
        <taxon>Edhazardia</taxon>
    </lineage>
</organism>
<comment type="subcellular location">
    <subcellularLocation>
        <location evidence="1">Cytoplasm</location>
    </subcellularLocation>
</comment>
<name>J9DJY0_EDHAE</name>
<dbReference type="GO" id="GO:0004816">
    <property type="term" value="F:asparagine-tRNA ligase activity"/>
    <property type="evidence" value="ECO:0007669"/>
    <property type="project" value="UniProtKB-EC"/>
</dbReference>
<evidence type="ECO:0000256" key="10">
    <source>
        <dbReference type="ARBA" id="ARBA00029886"/>
    </source>
</evidence>
<dbReference type="PANTHER" id="PTHR22594">
    <property type="entry name" value="ASPARTYL/LYSYL-TRNA SYNTHETASE"/>
    <property type="match status" value="1"/>
</dbReference>
<evidence type="ECO:0000256" key="4">
    <source>
        <dbReference type="ARBA" id="ARBA00022490"/>
    </source>
</evidence>
<feature type="region of interest" description="Disordered" evidence="12">
    <location>
        <begin position="71"/>
        <end position="102"/>
    </location>
</feature>
<dbReference type="InterPro" id="IPR012340">
    <property type="entry name" value="NA-bd_OB-fold"/>
</dbReference>
<evidence type="ECO:0000256" key="5">
    <source>
        <dbReference type="ARBA" id="ARBA00022598"/>
    </source>
</evidence>
<evidence type="ECO:0000256" key="6">
    <source>
        <dbReference type="ARBA" id="ARBA00022741"/>
    </source>
</evidence>
<dbReference type="STRING" id="1003232.J9DJY0"/>
<dbReference type="AlphaFoldDB" id="J9DJY0"/>
<comment type="catalytic activity">
    <reaction evidence="11">
        <text>tRNA(Asn) + L-asparagine + ATP = L-asparaginyl-tRNA(Asn) + AMP + diphosphate + H(+)</text>
        <dbReference type="Rhea" id="RHEA:11180"/>
        <dbReference type="Rhea" id="RHEA-COMP:9659"/>
        <dbReference type="Rhea" id="RHEA-COMP:9674"/>
        <dbReference type="ChEBI" id="CHEBI:15378"/>
        <dbReference type="ChEBI" id="CHEBI:30616"/>
        <dbReference type="ChEBI" id="CHEBI:33019"/>
        <dbReference type="ChEBI" id="CHEBI:58048"/>
        <dbReference type="ChEBI" id="CHEBI:78442"/>
        <dbReference type="ChEBI" id="CHEBI:78515"/>
        <dbReference type="ChEBI" id="CHEBI:456215"/>
        <dbReference type="EC" id="6.1.1.22"/>
    </reaction>
</comment>
<dbReference type="OrthoDB" id="1931232at2759"/>
<sequence length="512" mass="59607">MEKKLIETCRITEISKATIGKTVKTFGWVESIRKQGRGGTFIDLFYGFKTLKCLAPTELVEKALQKYEERHPKEALQEEKKDEKDEVLSESARKTPGGQRGMNLTPHSTIYVTCEIKDNFSKKDFHEVEAHITELEIYKIAPSFPLNDESSAYTQLQYGHLNLRRKDRILFLKARDELLHQFREFYYKKKYCEITPPTLVKTQVEGGSTLFHLKYYDEDAYLTQSSQLYLETASPSTGKSYCIMPSYRAEKFNTSRHLSEYTHIEAELSFISFKDLLDEIEMMVKEVLRGFFAAMFSEITLLDKEFEFDFEKCINSRFIRLPYKNAIKILRKNEIYKDKEQKIPYQYGDDISDRDEVSLVDILGGYPIFLIHFPAEHKPFYCKQEHDSTGESYGKTEEDAKLDIKDDIVDDMEGLSLKLKTPTQSVDLLWAGTGEILGGSMRAEKYDDLMEGFEREGIDPSKYYWYTDLRRFNANPHGGYGLGFERLLKSIMKYDTVNKSCLYPRFPGRCEP</sequence>
<gene>
    <name evidence="14" type="ORF">EDEG_03801</name>
</gene>
<comment type="similarity">
    <text evidence="2">Belongs to the class-II aminoacyl-tRNA synthetase family.</text>
</comment>
<dbReference type="InterPro" id="IPR002312">
    <property type="entry name" value="Asp/Asn-tRNA-synth_IIb"/>
</dbReference>
<evidence type="ECO:0000256" key="11">
    <source>
        <dbReference type="ARBA" id="ARBA00047844"/>
    </source>
</evidence>
<dbReference type="FunCoup" id="J9DJY0">
    <property type="interactions" value="186"/>
</dbReference>
<evidence type="ECO:0000256" key="9">
    <source>
        <dbReference type="ARBA" id="ARBA00023146"/>
    </source>
</evidence>
<dbReference type="InterPro" id="IPR006195">
    <property type="entry name" value="aa-tRNA-synth_II"/>
</dbReference>
<dbReference type="EMBL" id="AFBI03000125">
    <property type="protein sequence ID" value="EJW01657.1"/>
    <property type="molecule type" value="Genomic_DNA"/>
</dbReference>
<evidence type="ECO:0000256" key="3">
    <source>
        <dbReference type="ARBA" id="ARBA00012816"/>
    </source>
</evidence>
<evidence type="ECO:0000259" key="13">
    <source>
        <dbReference type="PROSITE" id="PS50862"/>
    </source>
</evidence>
<reference evidence="15" key="2">
    <citation type="submission" date="2015-07" db="EMBL/GenBank/DDBJ databases">
        <title>Contrasting host-pathogen interactions and genome evolution in two generalist and specialist microsporidian pathogens of mosquitoes.</title>
        <authorList>
            <consortium name="The Broad Institute Genomics Platform"/>
            <consortium name="The Broad Institute Genome Sequencing Center for Infectious Disease"/>
            <person name="Cuomo C.A."/>
            <person name="Sanscrainte N.D."/>
            <person name="Goldberg J.M."/>
            <person name="Heiman D."/>
            <person name="Young S."/>
            <person name="Zeng Q."/>
            <person name="Becnel J.J."/>
            <person name="Birren B.W."/>
        </authorList>
    </citation>
    <scope>NUCLEOTIDE SEQUENCE [LARGE SCALE GENOMIC DNA]</scope>
    <source>
        <strain evidence="15">USNM 41457</strain>
    </source>
</reference>
<keyword evidence="4" id="KW-0963">Cytoplasm</keyword>
<dbReference type="Proteomes" id="UP000003163">
    <property type="component" value="Unassembled WGS sequence"/>
</dbReference>
<dbReference type="GO" id="GO:0005524">
    <property type="term" value="F:ATP binding"/>
    <property type="evidence" value="ECO:0007669"/>
    <property type="project" value="UniProtKB-KW"/>
</dbReference>
<dbReference type="GO" id="GO:0005737">
    <property type="term" value="C:cytoplasm"/>
    <property type="evidence" value="ECO:0007669"/>
    <property type="project" value="UniProtKB-SubCell"/>
</dbReference>
<dbReference type="GO" id="GO:0006421">
    <property type="term" value="P:asparaginyl-tRNA aminoacylation"/>
    <property type="evidence" value="ECO:0007669"/>
    <property type="project" value="TreeGrafter"/>
</dbReference>